<feature type="region of interest" description="Disordered" evidence="1">
    <location>
        <begin position="1"/>
        <end position="48"/>
    </location>
</feature>
<sequence length="67" mass="6797">MHGAERPDAARRGGRGAAGGRRGADGAERGAAAGRAARLDDPADGRARRCGHLSIHSITVTEHGSGR</sequence>
<feature type="compositionally biased region" description="Basic and acidic residues" evidence="1">
    <location>
        <begin position="1"/>
        <end position="11"/>
    </location>
</feature>
<evidence type="ECO:0000313" key="5">
    <source>
        <dbReference type="Proteomes" id="UP000282185"/>
    </source>
</evidence>
<evidence type="ECO:0000256" key="1">
    <source>
        <dbReference type="SAM" id="MobiDB-lite"/>
    </source>
</evidence>
<name>A0A345YQL7_9MICO</name>
<gene>
    <name evidence="2" type="ORF">DWV08_11775</name>
    <name evidence="3" type="ORF">DXU92_03525</name>
</gene>
<feature type="compositionally biased region" description="Basic and acidic residues" evidence="1">
    <location>
        <begin position="37"/>
        <end position="47"/>
    </location>
</feature>
<dbReference type="EMBL" id="QSWH01000002">
    <property type="protein sequence ID" value="RRR23959.1"/>
    <property type="molecule type" value="Genomic_DNA"/>
</dbReference>
<protein>
    <submittedName>
        <fullName evidence="3">Uncharacterized protein</fullName>
    </submittedName>
</protein>
<keyword evidence="4" id="KW-1185">Reference proteome</keyword>
<dbReference type="KEGG" id="bsau:DWV08_11775"/>
<organism evidence="3 5">
    <name type="scientific">Brachybacterium saurashtrense</name>
    <dbReference type="NCBI Taxonomy" id="556288"/>
    <lineage>
        <taxon>Bacteria</taxon>
        <taxon>Bacillati</taxon>
        <taxon>Actinomycetota</taxon>
        <taxon>Actinomycetes</taxon>
        <taxon>Micrococcales</taxon>
        <taxon>Dermabacteraceae</taxon>
        <taxon>Brachybacterium</taxon>
    </lineage>
</organism>
<evidence type="ECO:0000313" key="3">
    <source>
        <dbReference type="EMBL" id="RRR23959.1"/>
    </source>
</evidence>
<dbReference type="Proteomes" id="UP000254236">
    <property type="component" value="Chromosome"/>
</dbReference>
<dbReference type="AlphaFoldDB" id="A0A345YQL7"/>
<reference evidence="2 4" key="1">
    <citation type="submission" date="2018-07" db="EMBL/GenBank/DDBJ databases">
        <title>Brachybacterium saurashtrense DSM 23186 genome sequence.</title>
        <authorList>
            <person name="Guo L."/>
        </authorList>
    </citation>
    <scope>NUCLEOTIDE SEQUENCE [LARGE SCALE GENOMIC DNA]</scope>
    <source>
        <strain evidence="2 4">DSM 23186</strain>
    </source>
</reference>
<proteinExistence type="predicted"/>
<reference evidence="3 5" key="2">
    <citation type="submission" date="2018-08" db="EMBL/GenBank/DDBJ databases">
        <title>Brachybacterium saurashtrense DSM 23186.</title>
        <authorList>
            <person name="Li Y."/>
        </authorList>
    </citation>
    <scope>NUCLEOTIDE SEQUENCE [LARGE SCALE GENOMIC DNA]</scope>
    <source>
        <strain evidence="3 5">DSM 23186</strain>
    </source>
</reference>
<evidence type="ECO:0000313" key="4">
    <source>
        <dbReference type="Proteomes" id="UP000254236"/>
    </source>
</evidence>
<dbReference type="Proteomes" id="UP000282185">
    <property type="component" value="Unassembled WGS sequence"/>
</dbReference>
<dbReference type="EMBL" id="CP031356">
    <property type="protein sequence ID" value="AXK46219.1"/>
    <property type="molecule type" value="Genomic_DNA"/>
</dbReference>
<evidence type="ECO:0000313" key="2">
    <source>
        <dbReference type="EMBL" id="AXK46219.1"/>
    </source>
</evidence>
<accession>A0A345YQL7</accession>